<dbReference type="PANTHER" id="PTHR43163:SF6">
    <property type="entry name" value="DIPEPTIDE TRANSPORT SYSTEM PERMEASE PROTEIN DPPB-RELATED"/>
    <property type="match status" value="1"/>
</dbReference>
<gene>
    <name evidence="9" type="primary">gsiC</name>
    <name evidence="9" type="ORF">AMURIS_03141</name>
</gene>
<dbReference type="SUPFAM" id="SSF161098">
    <property type="entry name" value="MetI-like"/>
    <property type="match status" value="1"/>
</dbReference>
<dbReference type="EMBL" id="OFSM01000016">
    <property type="protein sequence ID" value="SOY30414.1"/>
    <property type="molecule type" value="Genomic_DNA"/>
</dbReference>
<dbReference type="PROSITE" id="PS50928">
    <property type="entry name" value="ABC_TM1"/>
    <property type="match status" value="1"/>
</dbReference>
<dbReference type="GO" id="GO:0055085">
    <property type="term" value="P:transmembrane transport"/>
    <property type="evidence" value="ECO:0007669"/>
    <property type="project" value="InterPro"/>
</dbReference>
<dbReference type="Gene3D" id="1.10.3720.10">
    <property type="entry name" value="MetI-like"/>
    <property type="match status" value="1"/>
</dbReference>
<feature type="transmembrane region" description="Helical" evidence="7">
    <location>
        <begin position="240"/>
        <end position="266"/>
    </location>
</feature>
<dbReference type="AlphaFoldDB" id="A0A2K4ZIW8"/>
<dbReference type="PANTHER" id="PTHR43163">
    <property type="entry name" value="DIPEPTIDE TRANSPORT SYSTEM PERMEASE PROTEIN DPPB-RELATED"/>
    <property type="match status" value="1"/>
</dbReference>
<feature type="transmembrane region" description="Helical" evidence="7">
    <location>
        <begin position="147"/>
        <end position="167"/>
    </location>
</feature>
<dbReference type="Pfam" id="PF00528">
    <property type="entry name" value="BPD_transp_1"/>
    <property type="match status" value="1"/>
</dbReference>
<evidence type="ECO:0000256" key="6">
    <source>
        <dbReference type="ARBA" id="ARBA00023136"/>
    </source>
</evidence>
<feature type="transmembrane region" description="Helical" evidence="7">
    <location>
        <begin position="104"/>
        <end position="126"/>
    </location>
</feature>
<dbReference type="CDD" id="cd06261">
    <property type="entry name" value="TM_PBP2"/>
    <property type="match status" value="1"/>
</dbReference>
<evidence type="ECO:0000313" key="10">
    <source>
        <dbReference type="Proteomes" id="UP000236311"/>
    </source>
</evidence>
<keyword evidence="6 7" id="KW-0472">Membrane</keyword>
<protein>
    <submittedName>
        <fullName evidence="9">Glutathione transport system permease protein GsiC</fullName>
    </submittedName>
</protein>
<keyword evidence="5 7" id="KW-1133">Transmembrane helix</keyword>
<keyword evidence="10" id="KW-1185">Reference proteome</keyword>
<dbReference type="RefSeq" id="WP_103240452.1">
    <property type="nucleotide sequence ID" value="NZ_CANRXC010000013.1"/>
</dbReference>
<proteinExistence type="inferred from homology"/>
<dbReference type="GO" id="GO:0005886">
    <property type="term" value="C:plasma membrane"/>
    <property type="evidence" value="ECO:0007669"/>
    <property type="project" value="UniProtKB-SubCell"/>
</dbReference>
<feature type="transmembrane region" description="Helical" evidence="7">
    <location>
        <begin position="179"/>
        <end position="199"/>
    </location>
</feature>
<feature type="transmembrane region" description="Helical" evidence="7">
    <location>
        <begin position="286"/>
        <end position="309"/>
    </location>
</feature>
<dbReference type="InterPro" id="IPR035906">
    <property type="entry name" value="MetI-like_sf"/>
</dbReference>
<dbReference type="Proteomes" id="UP000236311">
    <property type="component" value="Unassembled WGS sequence"/>
</dbReference>
<sequence length="317" mass="35036">MKYVGKKLGTLIMTLFLVSAAAFLAFEIIPGDVVASILGTEATPEREAQLREELGFNDPPIVRYGKWVAGVFQGDFGVSYRYSKNMNEMMPVAELIGDKLPVTLWLAAISLVLIVLVSIPLGVLWAKSGNHLLDAALGVITQASMAVPSFFLGILVTWLFGIMFRFFRPGGYVSYQDNFPGFLGYLLFPAISIALPKVAMTARFLRNSMLTELDSDYVRTAYSKGCTKERVMYGHVLRNAMMPVVTFLGMIVAEIVAGSIVVEQVFGLPGIGRLLISSISTRDFPVVEILILYITFVVIFVYFLVDILYKVIDPRIS</sequence>
<keyword evidence="3" id="KW-1003">Cell membrane</keyword>
<accession>A0A2K4ZIW8</accession>
<evidence type="ECO:0000256" key="5">
    <source>
        <dbReference type="ARBA" id="ARBA00022989"/>
    </source>
</evidence>
<evidence type="ECO:0000256" key="4">
    <source>
        <dbReference type="ARBA" id="ARBA00022692"/>
    </source>
</evidence>
<dbReference type="InterPro" id="IPR000515">
    <property type="entry name" value="MetI-like"/>
</dbReference>
<evidence type="ECO:0000313" key="9">
    <source>
        <dbReference type="EMBL" id="SOY30414.1"/>
    </source>
</evidence>
<dbReference type="OrthoDB" id="9806409at2"/>
<comment type="similarity">
    <text evidence="7">Belongs to the binding-protein-dependent transport system permease family.</text>
</comment>
<dbReference type="Pfam" id="PF19300">
    <property type="entry name" value="BPD_transp_1_N"/>
    <property type="match status" value="1"/>
</dbReference>
<evidence type="ECO:0000256" key="7">
    <source>
        <dbReference type="RuleBase" id="RU363032"/>
    </source>
</evidence>
<dbReference type="InterPro" id="IPR045621">
    <property type="entry name" value="BPD_transp_1_N"/>
</dbReference>
<evidence type="ECO:0000256" key="3">
    <source>
        <dbReference type="ARBA" id="ARBA00022475"/>
    </source>
</evidence>
<comment type="subcellular location">
    <subcellularLocation>
        <location evidence="1 7">Cell membrane</location>
        <topology evidence="1 7">Multi-pass membrane protein</topology>
    </subcellularLocation>
</comment>
<organism evidence="9 10">
    <name type="scientific">Acetatifactor muris</name>
    <dbReference type="NCBI Taxonomy" id="879566"/>
    <lineage>
        <taxon>Bacteria</taxon>
        <taxon>Bacillati</taxon>
        <taxon>Bacillota</taxon>
        <taxon>Clostridia</taxon>
        <taxon>Lachnospirales</taxon>
        <taxon>Lachnospiraceae</taxon>
        <taxon>Acetatifactor</taxon>
    </lineage>
</organism>
<evidence type="ECO:0000256" key="1">
    <source>
        <dbReference type="ARBA" id="ARBA00004651"/>
    </source>
</evidence>
<keyword evidence="4 7" id="KW-0812">Transmembrane</keyword>
<reference evidence="9 10" key="1">
    <citation type="submission" date="2018-01" db="EMBL/GenBank/DDBJ databases">
        <authorList>
            <person name="Gaut B.S."/>
            <person name="Morton B.R."/>
            <person name="Clegg M.T."/>
            <person name="Duvall M.R."/>
        </authorList>
    </citation>
    <scope>NUCLEOTIDE SEQUENCE [LARGE SCALE GENOMIC DNA]</scope>
    <source>
        <strain evidence="9">GP69</strain>
    </source>
</reference>
<keyword evidence="2 7" id="KW-0813">Transport</keyword>
<feature type="domain" description="ABC transmembrane type-1" evidence="8">
    <location>
        <begin position="100"/>
        <end position="305"/>
    </location>
</feature>
<evidence type="ECO:0000259" key="8">
    <source>
        <dbReference type="PROSITE" id="PS50928"/>
    </source>
</evidence>
<name>A0A2K4ZIW8_9FIRM</name>
<evidence type="ECO:0000256" key="2">
    <source>
        <dbReference type="ARBA" id="ARBA00022448"/>
    </source>
</evidence>